<dbReference type="AlphaFoldDB" id="A0ABD0N586"/>
<dbReference type="EMBL" id="JAMKFB020000024">
    <property type="protein sequence ID" value="KAL0157280.1"/>
    <property type="molecule type" value="Genomic_DNA"/>
</dbReference>
<accession>A0ABD0N586</accession>
<evidence type="ECO:0000313" key="3">
    <source>
        <dbReference type="Proteomes" id="UP001529510"/>
    </source>
</evidence>
<protein>
    <submittedName>
        <fullName evidence="2">Uncharacterized protein</fullName>
    </submittedName>
</protein>
<comment type="caution">
    <text evidence="2">The sequence shown here is derived from an EMBL/GenBank/DDBJ whole genome shotgun (WGS) entry which is preliminary data.</text>
</comment>
<evidence type="ECO:0000256" key="1">
    <source>
        <dbReference type="SAM" id="MobiDB-lite"/>
    </source>
</evidence>
<evidence type="ECO:0000313" key="2">
    <source>
        <dbReference type="EMBL" id="KAL0157280.1"/>
    </source>
</evidence>
<sequence length="131" mass="14703">MDPLATRFNSLAHKDLSLLEYVGEFSQLTVLTAFDNAVLKTLFWIGVNYHYPVDLPDTTGLSWREAIIQCLDSIYLRSGTQPDPVPSPPSLCCTGQQPEPTVNREPELAIVNQPLPHRLTEQQITTEPELQ</sequence>
<dbReference type="Proteomes" id="UP001529510">
    <property type="component" value="Unassembled WGS sequence"/>
</dbReference>
<feature type="non-terminal residue" evidence="2">
    <location>
        <position position="131"/>
    </location>
</feature>
<name>A0ABD0N586_CIRMR</name>
<feature type="region of interest" description="Disordered" evidence="1">
    <location>
        <begin position="81"/>
        <end position="101"/>
    </location>
</feature>
<gene>
    <name evidence="2" type="ORF">M9458_048526</name>
</gene>
<proteinExistence type="predicted"/>
<organism evidence="2 3">
    <name type="scientific">Cirrhinus mrigala</name>
    <name type="common">Mrigala</name>
    <dbReference type="NCBI Taxonomy" id="683832"/>
    <lineage>
        <taxon>Eukaryota</taxon>
        <taxon>Metazoa</taxon>
        <taxon>Chordata</taxon>
        <taxon>Craniata</taxon>
        <taxon>Vertebrata</taxon>
        <taxon>Euteleostomi</taxon>
        <taxon>Actinopterygii</taxon>
        <taxon>Neopterygii</taxon>
        <taxon>Teleostei</taxon>
        <taxon>Ostariophysi</taxon>
        <taxon>Cypriniformes</taxon>
        <taxon>Cyprinidae</taxon>
        <taxon>Labeoninae</taxon>
        <taxon>Labeonini</taxon>
        <taxon>Cirrhinus</taxon>
    </lineage>
</organism>
<reference evidence="2 3" key="1">
    <citation type="submission" date="2024-05" db="EMBL/GenBank/DDBJ databases">
        <title>Genome sequencing and assembly of Indian major carp, Cirrhinus mrigala (Hamilton, 1822).</title>
        <authorList>
            <person name="Mohindra V."/>
            <person name="Chowdhury L.M."/>
            <person name="Lal K."/>
            <person name="Jena J.K."/>
        </authorList>
    </citation>
    <scope>NUCLEOTIDE SEQUENCE [LARGE SCALE GENOMIC DNA]</scope>
    <source>
        <strain evidence="2">CM1030</strain>
        <tissue evidence="2">Blood</tissue>
    </source>
</reference>
<keyword evidence="3" id="KW-1185">Reference proteome</keyword>